<gene>
    <name evidence="1" type="ORF">BCR33DRAFT_467812</name>
</gene>
<evidence type="ECO:0000313" key="2">
    <source>
        <dbReference type="Proteomes" id="UP000193642"/>
    </source>
</evidence>
<evidence type="ECO:0000313" key="1">
    <source>
        <dbReference type="EMBL" id="ORY36992.1"/>
    </source>
</evidence>
<reference evidence="1 2" key="1">
    <citation type="submission" date="2016-07" db="EMBL/GenBank/DDBJ databases">
        <title>Pervasive Adenine N6-methylation of Active Genes in Fungi.</title>
        <authorList>
            <consortium name="DOE Joint Genome Institute"/>
            <person name="Mondo S.J."/>
            <person name="Dannebaum R.O."/>
            <person name="Kuo R.C."/>
            <person name="Labutti K."/>
            <person name="Haridas S."/>
            <person name="Kuo A."/>
            <person name="Salamov A."/>
            <person name="Ahrendt S.R."/>
            <person name="Lipzen A."/>
            <person name="Sullivan W."/>
            <person name="Andreopoulos W.B."/>
            <person name="Clum A."/>
            <person name="Lindquist E."/>
            <person name="Daum C."/>
            <person name="Ramamoorthy G.K."/>
            <person name="Gryganskyi A."/>
            <person name="Culley D."/>
            <person name="Magnuson J.K."/>
            <person name="James T.Y."/>
            <person name="O'Malley M.A."/>
            <person name="Stajich J.E."/>
            <person name="Spatafora J.W."/>
            <person name="Visel A."/>
            <person name="Grigoriev I.V."/>
        </authorList>
    </citation>
    <scope>NUCLEOTIDE SEQUENCE [LARGE SCALE GENOMIC DNA]</scope>
    <source>
        <strain evidence="1 2">JEL800</strain>
    </source>
</reference>
<organism evidence="1 2">
    <name type="scientific">Rhizoclosmatium globosum</name>
    <dbReference type="NCBI Taxonomy" id="329046"/>
    <lineage>
        <taxon>Eukaryota</taxon>
        <taxon>Fungi</taxon>
        <taxon>Fungi incertae sedis</taxon>
        <taxon>Chytridiomycota</taxon>
        <taxon>Chytridiomycota incertae sedis</taxon>
        <taxon>Chytridiomycetes</taxon>
        <taxon>Chytridiales</taxon>
        <taxon>Chytriomycetaceae</taxon>
        <taxon>Rhizoclosmatium</taxon>
    </lineage>
</organism>
<keyword evidence="2" id="KW-1185">Reference proteome</keyword>
<sequence length="119" mass="13310">MSETFTLLIGSNSRHLGQVTFDATANHLSLSETKEIGHRPSWIHIHKSVLVTNIEADIGKVVVFDGPSTPNDNLLNLSGLVHRFELKVAAQIRVIWTCRRTGRLCLLPITMAELSRFIH</sequence>
<protein>
    <submittedName>
        <fullName evidence="1">Uncharacterized protein</fullName>
    </submittedName>
</protein>
<dbReference type="AlphaFoldDB" id="A0A1Y2BQG0"/>
<name>A0A1Y2BQG0_9FUNG</name>
<dbReference type="EMBL" id="MCGO01000052">
    <property type="protein sequence ID" value="ORY36992.1"/>
    <property type="molecule type" value="Genomic_DNA"/>
</dbReference>
<proteinExistence type="predicted"/>
<accession>A0A1Y2BQG0</accession>
<dbReference type="Proteomes" id="UP000193642">
    <property type="component" value="Unassembled WGS sequence"/>
</dbReference>
<comment type="caution">
    <text evidence="1">The sequence shown here is derived from an EMBL/GenBank/DDBJ whole genome shotgun (WGS) entry which is preliminary data.</text>
</comment>